<evidence type="ECO:0000313" key="1">
    <source>
        <dbReference type="EMBL" id="KGQ01917.1"/>
    </source>
</evidence>
<organism evidence="1 2">
    <name type="scientific">Paracoccidioides lutzii (strain ATCC MYA-826 / Pb01)</name>
    <name type="common">Paracoccidioides brasiliensis</name>
    <dbReference type="NCBI Taxonomy" id="502779"/>
    <lineage>
        <taxon>Eukaryota</taxon>
        <taxon>Fungi</taxon>
        <taxon>Dikarya</taxon>
        <taxon>Ascomycota</taxon>
        <taxon>Pezizomycotina</taxon>
        <taxon>Eurotiomycetes</taxon>
        <taxon>Eurotiomycetidae</taxon>
        <taxon>Onygenales</taxon>
        <taxon>Ajellomycetaceae</taxon>
        <taxon>Paracoccidioides</taxon>
    </lineage>
</organism>
<dbReference type="AlphaFoldDB" id="A0A0A2V6D9"/>
<dbReference type="KEGG" id="pbl:PAAG_11307"/>
<protein>
    <submittedName>
        <fullName evidence="1">Uncharacterized protein</fullName>
    </submittedName>
</protein>
<dbReference type="OrthoDB" id="4182711at2759"/>
<dbReference type="EMBL" id="KN293994">
    <property type="protein sequence ID" value="KGQ01917.1"/>
    <property type="molecule type" value="Genomic_DNA"/>
</dbReference>
<dbReference type="STRING" id="502779.A0A0A2V6D9"/>
<dbReference type="OMA" id="WDCQFCG"/>
<gene>
    <name evidence="1" type="ORF">PAAG_11307</name>
</gene>
<proteinExistence type="predicted"/>
<dbReference type="RefSeq" id="XP_015703401.1">
    <property type="nucleotide sequence ID" value="XM_015846979.1"/>
</dbReference>
<accession>A0A0A2V6D9</accession>
<dbReference type="HOGENOM" id="CLU_1180549_0_0_1"/>
<dbReference type="VEuPathDB" id="FungiDB:PAAG_11307"/>
<dbReference type="GeneID" id="26970357"/>
<reference evidence="1 2" key="1">
    <citation type="journal article" date="2011" name="PLoS Genet.">
        <title>Comparative genomic analysis of human fungal pathogens causing paracoccidioidomycosis.</title>
        <authorList>
            <person name="Desjardins C.A."/>
            <person name="Champion M.D."/>
            <person name="Holder J.W."/>
            <person name="Muszewska A."/>
            <person name="Goldberg J."/>
            <person name="Bailao A.M."/>
            <person name="Brigido M.M."/>
            <person name="Ferreira M.E."/>
            <person name="Garcia A.M."/>
            <person name="Grynberg M."/>
            <person name="Gujja S."/>
            <person name="Heiman D.I."/>
            <person name="Henn M.R."/>
            <person name="Kodira C.D."/>
            <person name="Leon-Narvaez H."/>
            <person name="Longo L.V."/>
            <person name="Ma L.J."/>
            <person name="Malavazi I."/>
            <person name="Matsuo A.L."/>
            <person name="Morais F.V."/>
            <person name="Pereira M."/>
            <person name="Rodriguez-Brito S."/>
            <person name="Sakthikumar S."/>
            <person name="Salem-Izacc S.M."/>
            <person name="Sykes S.M."/>
            <person name="Teixeira M.M."/>
            <person name="Vallejo M.C."/>
            <person name="Walter M.E."/>
            <person name="Yandava C."/>
            <person name="Young S."/>
            <person name="Zeng Q."/>
            <person name="Zucker J."/>
            <person name="Felipe M.S."/>
            <person name="Goldman G.H."/>
            <person name="Haas B.J."/>
            <person name="McEwen J.G."/>
            <person name="Nino-Vega G."/>
            <person name="Puccia R."/>
            <person name="San-Blas G."/>
            <person name="Soares C.M."/>
            <person name="Birren B.W."/>
            <person name="Cuomo C.A."/>
        </authorList>
    </citation>
    <scope>NUCLEOTIDE SEQUENCE [LARGE SCALE GENOMIC DNA]</scope>
    <source>
        <strain evidence="2">ATCC MYA-826 / Pb01</strain>
    </source>
</reference>
<keyword evidence="2" id="KW-1185">Reference proteome</keyword>
<evidence type="ECO:0000313" key="2">
    <source>
        <dbReference type="Proteomes" id="UP000002059"/>
    </source>
</evidence>
<sequence length="235" mass="26374">MSGRFQVSRLQTTKITYQGICGIPIPDLYGGYDYNFRFQEESPSSICNRTLETPIDHDAEGQLFQSIVIRHNKEIFAARSWVCQICGEPAKELYHSGLPFLSPRVGTSPASRPLFWDSVVPICRSAGECDRRAEQAAKDYVNNILRPEFPIPSATSCECCGRNIPVVEGPFHNVNRCGMFHNQGIAPPYASPLTGPSISGNAARHRKNALERKRIVHVDQNSVFAIREYRRVGEY</sequence>
<dbReference type="Proteomes" id="UP000002059">
    <property type="component" value="Partially assembled WGS sequence"/>
</dbReference>
<name>A0A0A2V6D9_PARBA</name>